<dbReference type="SUPFAM" id="SSF49417">
    <property type="entry name" value="p53-like transcription factors"/>
    <property type="match status" value="1"/>
</dbReference>
<dbReference type="InterPro" id="IPR008967">
    <property type="entry name" value="p53-like_TF_DNA-bd_sf"/>
</dbReference>
<dbReference type="Ensembl" id="ENSPLAT00000002300.1">
    <property type="protein sequence ID" value="ENSPLAP00000008798.1"/>
    <property type="gene ID" value="ENSPLAG00000011427.1"/>
</dbReference>
<dbReference type="SMART" id="SM00425">
    <property type="entry name" value="TBOX"/>
    <property type="match status" value="1"/>
</dbReference>
<organism evidence="9 10">
    <name type="scientific">Poecilia latipinna</name>
    <name type="common">sailfin molly</name>
    <dbReference type="NCBI Taxonomy" id="48699"/>
    <lineage>
        <taxon>Eukaryota</taxon>
        <taxon>Metazoa</taxon>
        <taxon>Chordata</taxon>
        <taxon>Craniata</taxon>
        <taxon>Vertebrata</taxon>
        <taxon>Euteleostomi</taxon>
        <taxon>Actinopterygii</taxon>
        <taxon>Neopterygii</taxon>
        <taxon>Teleostei</taxon>
        <taxon>Neoteleostei</taxon>
        <taxon>Acanthomorphata</taxon>
        <taxon>Ovalentaria</taxon>
        <taxon>Atherinomorphae</taxon>
        <taxon>Cyprinodontiformes</taxon>
        <taxon>Poeciliidae</taxon>
        <taxon>Poeciliinae</taxon>
        <taxon>Poecilia</taxon>
    </lineage>
</organism>
<dbReference type="STRING" id="48699.ENSPLAP00000008798"/>
<evidence type="ECO:0000256" key="6">
    <source>
        <dbReference type="PROSITE-ProRule" id="PRU00201"/>
    </source>
</evidence>
<dbReference type="Proteomes" id="UP000261500">
    <property type="component" value="Unplaced"/>
</dbReference>
<sequence>VSDTRKAAATTTTTTKKLLGKNKFCKTALRIWKSVTMYMDVCLLFLLGLALSQSCELSLPGCTDGGALFISKAPQVCGVRVQLEMQALWRQFDQLGTEMIVTKSGRRMFPTFQVRISGMDPSAEYVLLMDFIPVDDKRYRLSNIDFIHKYEDRCRLSFLYFYTVLRVLIN</sequence>
<protein>
    <recommendedName>
        <fullName evidence="8">T-box domain-containing protein</fullName>
    </recommendedName>
</protein>
<feature type="transmembrane region" description="Helical" evidence="7">
    <location>
        <begin position="31"/>
        <end position="51"/>
    </location>
</feature>
<dbReference type="InterPro" id="IPR036960">
    <property type="entry name" value="T-box_sf"/>
</dbReference>
<keyword evidence="2" id="KW-0805">Transcription regulation</keyword>
<dbReference type="InterPro" id="IPR001699">
    <property type="entry name" value="TF_T-box"/>
</dbReference>
<keyword evidence="7" id="KW-1133">Transmembrane helix</keyword>
<evidence type="ECO:0000256" key="3">
    <source>
        <dbReference type="ARBA" id="ARBA00023125"/>
    </source>
</evidence>
<dbReference type="GO" id="GO:0001708">
    <property type="term" value="P:cell fate specification"/>
    <property type="evidence" value="ECO:0007669"/>
    <property type="project" value="TreeGrafter"/>
</dbReference>
<dbReference type="PROSITE" id="PS50252">
    <property type="entry name" value="TBOX_3"/>
    <property type="match status" value="1"/>
</dbReference>
<comment type="subcellular location">
    <subcellularLocation>
        <location evidence="1 6">Nucleus</location>
    </subcellularLocation>
</comment>
<evidence type="ECO:0000256" key="7">
    <source>
        <dbReference type="SAM" id="Phobius"/>
    </source>
</evidence>
<evidence type="ECO:0000259" key="8">
    <source>
        <dbReference type="PROSITE" id="PS50252"/>
    </source>
</evidence>
<reference evidence="9" key="1">
    <citation type="submission" date="2025-08" db="UniProtKB">
        <authorList>
            <consortium name="Ensembl"/>
        </authorList>
    </citation>
    <scope>IDENTIFICATION</scope>
</reference>
<feature type="domain" description="T-box" evidence="8">
    <location>
        <begin position="83"/>
        <end position="150"/>
    </location>
</feature>
<evidence type="ECO:0000256" key="4">
    <source>
        <dbReference type="ARBA" id="ARBA00023163"/>
    </source>
</evidence>
<dbReference type="InterPro" id="IPR046360">
    <property type="entry name" value="T-box_DNA-bd"/>
</dbReference>
<dbReference type="InterPro" id="IPR018186">
    <property type="entry name" value="TF_T-box_CS"/>
</dbReference>
<evidence type="ECO:0000313" key="9">
    <source>
        <dbReference type="Ensembl" id="ENSPLAP00000008798.1"/>
    </source>
</evidence>
<dbReference type="PANTHER" id="PTHR11267:SF102">
    <property type="entry name" value="T-BOX TRANSCRIPTION FACTOR TBX10"/>
    <property type="match status" value="1"/>
</dbReference>
<proteinExistence type="predicted"/>
<evidence type="ECO:0000256" key="2">
    <source>
        <dbReference type="ARBA" id="ARBA00023015"/>
    </source>
</evidence>
<evidence type="ECO:0000256" key="5">
    <source>
        <dbReference type="ARBA" id="ARBA00023242"/>
    </source>
</evidence>
<evidence type="ECO:0000313" key="10">
    <source>
        <dbReference type="Proteomes" id="UP000261500"/>
    </source>
</evidence>
<dbReference type="GO" id="GO:0000978">
    <property type="term" value="F:RNA polymerase II cis-regulatory region sequence-specific DNA binding"/>
    <property type="evidence" value="ECO:0007669"/>
    <property type="project" value="InterPro"/>
</dbReference>
<keyword evidence="7" id="KW-0472">Membrane</keyword>
<dbReference type="AlphaFoldDB" id="A0A3B3U7A0"/>
<accession>A0A3B3U7A0</accession>
<dbReference type="Pfam" id="PF00907">
    <property type="entry name" value="T-box"/>
    <property type="match status" value="1"/>
</dbReference>
<keyword evidence="7" id="KW-0812">Transmembrane</keyword>
<dbReference type="PROSITE" id="PS01283">
    <property type="entry name" value="TBOX_1"/>
    <property type="match status" value="1"/>
</dbReference>
<evidence type="ECO:0000256" key="1">
    <source>
        <dbReference type="ARBA" id="ARBA00004123"/>
    </source>
</evidence>
<reference evidence="9" key="2">
    <citation type="submission" date="2025-09" db="UniProtKB">
        <authorList>
            <consortium name="Ensembl"/>
        </authorList>
    </citation>
    <scope>IDENTIFICATION</scope>
</reference>
<keyword evidence="5 6" id="KW-0539">Nucleus</keyword>
<dbReference type="GO" id="GO:0000785">
    <property type="term" value="C:chromatin"/>
    <property type="evidence" value="ECO:0007669"/>
    <property type="project" value="TreeGrafter"/>
</dbReference>
<dbReference type="PANTHER" id="PTHR11267">
    <property type="entry name" value="T-BOX PROTEIN-RELATED"/>
    <property type="match status" value="1"/>
</dbReference>
<comment type="caution">
    <text evidence="6">Lacks conserved residue(s) required for the propagation of feature annotation.</text>
</comment>
<dbReference type="GO" id="GO:0005634">
    <property type="term" value="C:nucleus"/>
    <property type="evidence" value="ECO:0007669"/>
    <property type="project" value="UniProtKB-SubCell"/>
</dbReference>
<dbReference type="GeneTree" id="ENSGT00940000154816"/>
<dbReference type="GO" id="GO:0045893">
    <property type="term" value="P:positive regulation of DNA-templated transcription"/>
    <property type="evidence" value="ECO:0007669"/>
    <property type="project" value="InterPro"/>
</dbReference>
<keyword evidence="4" id="KW-0804">Transcription</keyword>
<name>A0A3B3U7A0_9TELE</name>
<keyword evidence="3 6" id="KW-0238">DNA-binding</keyword>
<keyword evidence="10" id="KW-1185">Reference proteome</keyword>
<dbReference type="Gene3D" id="2.60.40.820">
    <property type="entry name" value="Transcription factor, T-box"/>
    <property type="match status" value="1"/>
</dbReference>
<dbReference type="GO" id="GO:0000981">
    <property type="term" value="F:DNA-binding transcription factor activity, RNA polymerase II-specific"/>
    <property type="evidence" value="ECO:0007669"/>
    <property type="project" value="TreeGrafter"/>
</dbReference>